<protein>
    <submittedName>
        <fullName evidence="1">Large Terminase</fullName>
    </submittedName>
</protein>
<name>A0A8S5VAQ0_9CAUD</name>
<sequence length="563" mass="62169">MFLSRRFNRLKRILSGVCVSVRSAAPGLLSVRLVWLVRDENGKLFGDTVPRIFTPPLRGLTPETSLGFEAIETAKEDLGRNLHPWQEWFLIHSLELAPGSYTWDEYPVLRFETVVLMVARQNGKSFIASTRLLWRMLMWQGPEVDPLLVLGTAHKLAAAEEIQANAHNALKASPASDQIAKMTGTNGSKSLELVNGARYRCDAASDDGGRSFSVTDLFFDELRQQQEWSPWMALTNTTNAKFSSQVIAVSNAGEAKSVVLNSLQDKARAEARELRAFLDSGGDAEEWAREHEVSLGLFEYSAPEDASIHDRDGWAAANPSLGYPFGPTEKKLAASAALVGNSGEDGVPEHKFRAEVLCQRVAVAKEGPFKSTDLEACLDPASEIAPDSPIVVGVDTSADGKMSYVAVAGYAADGTPQVEVLTKRPFMDWIPDFLRSGLNFTPRDIVLQGKGSPISSYRDSLTRQGVDFTPCEGSNLPAACVQFAERVEQHKIRWRDQPVLTRPLHEAVKKHYGDVWSWNRDKSPVDIAPLCAATFALWGLLRLPGEDESKSVYADADYENWWE</sequence>
<accession>A0A8S5VAQ0</accession>
<dbReference type="InterPro" id="IPR027417">
    <property type="entry name" value="P-loop_NTPase"/>
</dbReference>
<proteinExistence type="predicted"/>
<reference evidence="1" key="1">
    <citation type="journal article" date="2021" name="Proc. Natl. Acad. Sci. U.S.A.">
        <title>A Catalog of Tens of Thousands of Viruses from Human Metagenomes Reveals Hidden Associations with Chronic Diseases.</title>
        <authorList>
            <person name="Tisza M.J."/>
            <person name="Buck C.B."/>
        </authorList>
    </citation>
    <scope>NUCLEOTIDE SEQUENCE</scope>
    <source>
        <strain evidence="1">Ct6bU4</strain>
    </source>
</reference>
<dbReference type="EMBL" id="BK016234">
    <property type="protein sequence ID" value="DAG03679.1"/>
    <property type="molecule type" value="Genomic_DNA"/>
</dbReference>
<evidence type="ECO:0000313" key="1">
    <source>
        <dbReference type="EMBL" id="DAG03679.1"/>
    </source>
</evidence>
<dbReference type="Gene3D" id="3.40.50.300">
    <property type="entry name" value="P-loop containing nucleotide triphosphate hydrolases"/>
    <property type="match status" value="1"/>
</dbReference>
<organism evidence="1">
    <name type="scientific">Siphoviridae sp. ct6bU4</name>
    <dbReference type="NCBI Taxonomy" id="2825344"/>
    <lineage>
        <taxon>Viruses</taxon>
        <taxon>Duplodnaviria</taxon>
        <taxon>Heunggongvirae</taxon>
        <taxon>Uroviricota</taxon>
        <taxon>Caudoviricetes</taxon>
    </lineage>
</organism>